<dbReference type="OrthoDB" id="6927514at2759"/>
<evidence type="ECO:0000313" key="8">
    <source>
        <dbReference type="EMBL" id="CAH0724896.1"/>
    </source>
</evidence>
<name>A0A8J9UY52_9NEOP</name>
<dbReference type="InterPro" id="IPR019787">
    <property type="entry name" value="Znf_PHD-finger"/>
</dbReference>
<dbReference type="AlphaFoldDB" id="A0A8J9UY52"/>
<dbReference type="Gene3D" id="3.30.40.10">
    <property type="entry name" value="Zinc/RING finger domain, C3HC4 (zinc finger)"/>
    <property type="match status" value="1"/>
</dbReference>
<dbReference type="InterPro" id="IPR057251">
    <property type="entry name" value="FP_C"/>
</dbReference>
<keyword evidence="11" id="KW-1185">Reference proteome</keyword>
<feature type="non-terminal residue" evidence="9">
    <location>
        <position position="346"/>
    </location>
</feature>
<dbReference type="Proteomes" id="UP000838878">
    <property type="component" value="Chromosome 12"/>
</dbReference>
<dbReference type="InterPro" id="IPR011011">
    <property type="entry name" value="Znf_FYVE_PHD"/>
</dbReference>
<dbReference type="EMBL" id="OV170228">
    <property type="protein sequence ID" value="CAH0729329.1"/>
    <property type="molecule type" value="Genomic_DNA"/>
</dbReference>
<reference evidence="9" key="1">
    <citation type="submission" date="2021-12" db="EMBL/GenBank/DDBJ databases">
        <authorList>
            <person name="Martin H S."/>
        </authorList>
    </citation>
    <scope>NUCLEOTIDE SEQUENCE</scope>
</reference>
<evidence type="ECO:0000256" key="4">
    <source>
        <dbReference type="PROSITE-ProRule" id="PRU00146"/>
    </source>
</evidence>
<dbReference type="InterPro" id="IPR001965">
    <property type="entry name" value="Znf_PHD"/>
</dbReference>
<dbReference type="GO" id="GO:0008270">
    <property type="term" value="F:zinc ion binding"/>
    <property type="evidence" value="ECO:0007669"/>
    <property type="project" value="UniProtKB-KW"/>
</dbReference>
<gene>
    <name evidence="8" type="ORF">BINO364_LOCUS10540</name>
    <name evidence="9" type="ORF">BINO364_LOCUS13199</name>
    <name evidence="10" type="ORF">BINO364_LOCUS14438</name>
    <name evidence="7" type="ORF">BINO364_LOCUS3869</name>
</gene>
<evidence type="ECO:0000313" key="11">
    <source>
        <dbReference type="Proteomes" id="UP000838878"/>
    </source>
</evidence>
<keyword evidence="2 4" id="KW-0863">Zinc-finger</keyword>
<evidence type="ECO:0000256" key="3">
    <source>
        <dbReference type="ARBA" id="ARBA00022833"/>
    </source>
</evidence>
<evidence type="ECO:0000256" key="2">
    <source>
        <dbReference type="ARBA" id="ARBA00022771"/>
    </source>
</evidence>
<dbReference type="CDD" id="cd15489">
    <property type="entry name" value="PHD_SF"/>
    <property type="match status" value="1"/>
</dbReference>
<dbReference type="PROSITE" id="PS50016">
    <property type="entry name" value="ZF_PHD_2"/>
    <property type="match status" value="1"/>
</dbReference>
<organism evidence="9 11">
    <name type="scientific">Brenthis ino</name>
    <name type="common">lesser marbled fritillary</name>
    <dbReference type="NCBI Taxonomy" id="405034"/>
    <lineage>
        <taxon>Eukaryota</taxon>
        <taxon>Metazoa</taxon>
        <taxon>Ecdysozoa</taxon>
        <taxon>Arthropoda</taxon>
        <taxon>Hexapoda</taxon>
        <taxon>Insecta</taxon>
        <taxon>Pterygota</taxon>
        <taxon>Neoptera</taxon>
        <taxon>Endopterygota</taxon>
        <taxon>Lepidoptera</taxon>
        <taxon>Glossata</taxon>
        <taxon>Ditrysia</taxon>
        <taxon>Papilionoidea</taxon>
        <taxon>Nymphalidae</taxon>
        <taxon>Heliconiinae</taxon>
        <taxon>Argynnini</taxon>
        <taxon>Brenthis</taxon>
    </lineage>
</organism>
<evidence type="ECO:0000313" key="10">
    <source>
        <dbReference type="EMBL" id="CAH0729329.1"/>
    </source>
</evidence>
<accession>A0A8J9UY52</accession>
<dbReference type="Proteomes" id="UP000838878">
    <property type="component" value="Chromosome 8"/>
</dbReference>
<dbReference type="Pfam" id="PF25298">
    <property type="entry name" value="Baculo_FP_2nd"/>
    <property type="match status" value="1"/>
</dbReference>
<keyword evidence="1" id="KW-0479">Metal-binding</keyword>
<dbReference type="Proteomes" id="UP000838878">
    <property type="component" value="Chromosome 5"/>
</dbReference>
<dbReference type="SMART" id="SM00249">
    <property type="entry name" value="PHD"/>
    <property type="match status" value="1"/>
</dbReference>
<dbReference type="InterPro" id="IPR013083">
    <property type="entry name" value="Znf_RING/FYVE/PHD"/>
</dbReference>
<proteinExistence type="predicted"/>
<dbReference type="Proteomes" id="UP000838878">
    <property type="component" value="Chromosome 7"/>
</dbReference>
<evidence type="ECO:0000259" key="6">
    <source>
        <dbReference type="PROSITE" id="PS50016"/>
    </source>
</evidence>
<dbReference type="PROSITE" id="PS01359">
    <property type="entry name" value="ZF_PHD_1"/>
    <property type="match status" value="1"/>
</dbReference>
<dbReference type="EMBL" id="OV170232">
    <property type="protein sequence ID" value="CAH0717235.1"/>
    <property type="molecule type" value="Genomic_DNA"/>
</dbReference>
<keyword evidence="3" id="KW-0862">Zinc</keyword>
<protein>
    <recommendedName>
        <fullName evidence="6">PHD-type domain-containing protein</fullName>
    </recommendedName>
</protein>
<evidence type="ECO:0000313" key="9">
    <source>
        <dbReference type="EMBL" id="CAH0727927.1"/>
    </source>
</evidence>
<dbReference type="Gene3D" id="3.30.70.1820">
    <property type="entry name" value="L1 transposable element, RRM domain"/>
    <property type="match status" value="1"/>
</dbReference>
<feature type="domain" description="PHD-type" evidence="6">
    <location>
        <begin position="2"/>
        <end position="53"/>
    </location>
</feature>
<evidence type="ECO:0000256" key="5">
    <source>
        <dbReference type="SAM" id="Coils"/>
    </source>
</evidence>
<sequence>MPITCEACKENINVTQKRIKCTICFSTYHSECVKYGENSAIRASWKCPNCIVSQCKSHNTNTPLPPEKKQQIKNQRINDTHTIASQSTQDITPSNTLNCSNLIRSLEEMLDNKLKIVKEELIEQLKATIFLELKNEILALTSYTSQLQESYNNIQLENDNIKKDLELLQNRVSTAETQVLELRSQIGKQQQIARLNNLEVLGLPQISNECPTDLIIKIAKHAGVNLEEKDIEFAHRVQPFTKVQGRPKPIVTKLKDRKHKDAILSGLRRQKGVNTSDIGLGGKDKRIYVNEHLTPENKLLFKRAKVIAKQNAFKFVWVRNCNIFLRKNEESPVIYINCDKDLSKIT</sequence>
<dbReference type="SUPFAM" id="SSF57903">
    <property type="entry name" value="FYVE/PHD zinc finger"/>
    <property type="match status" value="1"/>
</dbReference>
<evidence type="ECO:0000256" key="1">
    <source>
        <dbReference type="ARBA" id="ARBA00022723"/>
    </source>
</evidence>
<evidence type="ECO:0000313" key="7">
    <source>
        <dbReference type="EMBL" id="CAH0717235.1"/>
    </source>
</evidence>
<dbReference type="EMBL" id="OV170227">
    <property type="protein sequence ID" value="CAH0727927.1"/>
    <property type="molecule type" value="Genomic_DNA"/>
</dbReference>
<dbReference type="InterPro" id="IPR019786">
    <property type="entry name" value="Zinc_finger_PHD-type_CS"/>
</dbReference>
<feature type="coiled-coil region" evidence="5">
    <location>
        <begin position="144"/>
        <end position="185"/>
    </location>
</feature>
<keyword evidence="5" id="KW-0175">Coiled coil</keyword>
<dbReference type="EMBL" id="OV170225">
    <property type="protein sequence ID" value="CAH0724896.1"/>
    <property type="molecule type" value="Genomic_DNA"/>
</dbReference>